<evidence type="ECO:0000313" key="4">
    <source>
        <dbReference type="Proteomes" id="UP001208935"/>
    </source>
</evidence>
<evidence type="ECO:0000313" key="3">
    <source>
        <dbReference type="EMBL" id="MCW5320819.1"/>
    </source>
</evidence>
<keyword evidence="2" id="KW-1133">Transmembrane helix</keyword>
<dbReference type="Proteomes" id="UP001208935">
    <property type="component" value="Unassembled WGS sequence"/>
</dbReference>
<dbReference type="Pfam" id="PF07963">
    <property type="entry name" value="N_methyl"/>
    <property type="match status" value="1"/>
</dbReference>
<name>A0ABT3KR74_9BURK</name>
<keyword evidence="2" id="KW-0472">Membrane</keyword>
<feature type="region of interest" description="Disordered" evidence="1">
    <location>
        <begin position="159"/>
        <end position="205"/>
    </location>
</feature>
<dbReference type="Pfam" id="PF16074">
    <property type="entry name" value="PilW"/>
    <property type="match status" value="1"/>
</dbReference>
<keyword evidence="4" id="KW-1185">Reference proteome</keyword>
<dbReference type="NCBIfam" id="TIGR02532">
    <property type="entry name" value="IV_pilin_GFxxxE"/>
    <property type="match status" value="1"/>
</dbReference>
<dbReference type="InterPro" id="IPR032092">
    <property type="entry name" value="PilW"/>
</dbReference>
<dbReference type="InterPro" id="IPR012902">
    <property type="entry name" value="N_methyl_site"/>
</dbReference>
<accession>A0ABT3KR74</accession>
<keyword evidence="2" id="KW-0812">Transmembrane</keyword>
<protein>
    <submittedName>
        <fullName evidence="3">Prepilin-type N-terminal cleavage/methylation domain-containing protein</fullName>
    </submittedName>
</protein>
<evidence type="ECO:0000256" key="2">
    <source>
        <dbReference type="SAM" id="Phobius"/>
    </source>
</evidence>
<feature type="transmembrane region" description="Helical" evidence="2">
    <location>
        <begin position="12"/>
        <end position="35"/>
    </location>
</feature>
<feature type="compositionally biased region" description="Polar residues" evidence="1">
    <location>
        <begin position="192"/>
        <end position="202"/>
    </location>
</feature>
<sequence>MLPCARRQQGLTIVELMVAMSISLVIVVAAAYVYLATRESQRAIDRTSSSRETGAFVMQMLGREIMNAGFYPAASVSIPPDPAQKGMYDTYPPLPSDPRATTDWQDPATGWPPAAFQSGIYGCDGGVFDVATSTCPATVNADADTLVINYFTSDTKNMGTSTGRRLDCTGSDVAPETAGGGDPHNDERKKNSNGTPPTQTLENIPPQLPVFVSNRFTLKATKIAVDQQEIKTKSLVCSGNGKSPHGKAADAETYQAIIEGLEDLQFTYGVYDSATTVTPSRFYTAKEVSALGSLTLNGVAVPPWLRVTAVRVCLLTRTLGGNTRIADKAGALRKYRDCNDTAQEQPSGDTITRHIEVFGLRNNMKQYY</sequence>
<comment type="caution">
    <text evidence="3">The sequence shown here is derived from an EMBL/GenBank/DDBJ whole genome shotgun (WGS) entry which is preliminary data.</text>
</comment>
<gene>
    <name evidence="3" type="ORF">D5039_06425</name>
</gene>
<dbReference type="EMBL" id="QZCW01000001">
    <property type="protein sequence ID" value="MCW5320819.1"/>
    <property type="molecule type" value="Genomic_DNA"/>
</dbReference>
<dbReference type="RefSeq" id="WP_407830252.1">
    <property type="nucleotide sequence ID" value="NZ_QZCW01000001.1"/>
</dbReference>
<organism evidence="3 4">
    <name type="scientific">Verminephrobacter aporrectodeae subsp. tuberculatae</name>
    <dbReference type="NCBI Taxonomy" id="1110392"/>
    <lineage>
        <taxon>Bacteria</taxon>
        <taxon>Pseudomonadati</taxon>
        <taxon>Pseudomonadota</taxon>
        <taxon>Betaproteobacteria</taxon>
        <taxon>Burkholderiales</taxon>
        <taxon>Comamonadaceae</taxon>
        <taxon>Verminephrobacter</taxon>
    </lineage>
</organism>
<reference evidence="4" key="1">
    <citation type="submission" date="2023-07" db="EMBL/GenBank/DDBJ databases">
        <title>Verminephrobacter genomes.</title>
        <authorList>
            <person name="Lund M.B."/>
        </authorList>
    </citation>
    <scope>NUCLEOTIDE SEQUENCE [LARGE SCALE GENOMIC DNA]</scope>
    <source>
        <strain evidence="4">AtM5-05</strain>
    </source>
</reference>
<evidence type="ECO:0000256" key="1">
    <source>
        <dbReference type="SAM" id="MobiDB-lite"/>
    </source>
</evidence>
<proteinExistence type="predicted"/>